<dbReference type="InterPro" id="IPR004843">
    <property type="entry name" value="Calcineurin-like_PHP"/>
</dbReference>
<reference evidence="2" key="1">
    <citation type="submission" date="2021-03" db="EMBL/GenBank/DDBJ databases">
        <title>Antimicrobial resistance genes in bacteria isolated from Japanese honey, and their potential for conferring macrolide and lincosamide resistance in the American foulbrood pathogen Paenibacillus larvae.</title>
        <authorList>
            <person name="Okamoto M."/>
            <person name="Kumagai M."/>
            <person name="Kanamori H."/>
            <person name="Takamatsu D."/>
        </authorList>
    </citation>
    <scope>NUCLEOTIDE SEQUENCE</scope>
    <source>
        <strain evidence="2">J41TS4</strain>
    </source>
</reference>
<dbReference type="Gene3D" id="3.60.21.10">
    <property type="match status" value="1"/>
</dbReference>
<dbReference type="PANTHER" id="PTHR42850:SF4">
    <property type="entry name" value="ZINC-DEPENDENT ENDOPOLYPHOSPHATASE"/>
    <property type="match status" value="1"/>
</dbReference>
<dbReference type="InterPro" id="IPR029052">
    <property type="entry name" value="Metallo-depent_PP-like"/>
</dbReference>
<comment type="caution">
    <text evidence="2">The sequence shown here is derived from an EMBL/GenBank/DDBJ whole genome shotgun (WGS) entry which is preliminary data.</text>
</comment>
<feature type="domain" description="Calcineurin-like phosphoesterase" evidence="1">
    <location>
        <begin position="12"/>
        <end position="161"/>
    </location>
</feature>
<evidence type="ECO:0000313" key="2">
    <source>
        <dbReference type="EMBL" id="GIO43145.1"/>
    </source>
</evidence>
<dbReference type="GO" id="GO:0008803">
    <property type="term" value="F:bis(5'-nucleosyl)-tetraphosphatase (symmetrical) activity"/>
    <property type="evidence" value="ECO:0007669"/>
    <property type="project" value="TreeGrafter"/>
</dbReference>
<evidence type="ECO:0000259" key="1">
    <source>
        <dbReference type="Pfam" id="PF00149"/>
    </source>
</evidence>
<organism evidence="2 3">
    <name type="scientific">Paenibacillus apis</name>
    <dbReference type="NCBI Taxonomy" id="1792174"/>
    <lineage>
        <taxon>Bacteria</taxon>
        <taxon>Bacillati</taxon>
        <taxon>Bacillota</taxon>
        <taxon>Bacilli</taxon>
        <taxon>Bacillales</taxon>
        <taxon>Paenibacillaceae</taxon>
        <taxon>Paenibacillus</taxon>
    </lineage>
</organism>
<dbReference type="Proteomes" id="UP000678895">
    <property type="component" value="Unassembled WGS sequence"/>
</dbReference>
<dbReference type="Pfam" id="PF00149">
    <property type="entry name" value="Metallophos"/>
    <property type="match status" value="1"/>
</dbReference>
<dbReference type="EMBL" id="BORS01000009">
    <property type="protein sequence ID" value="GIO43145.1"/>
    <property type="molecule type" value="Genomic_DNA"/>
</dbReference>
<sequence>MQPALSQAMSKLFAVSDIHGYGHLLEYLLNLAGYNPQTDRLFLLGDYVNKGPDSVGTLDLVHKLCIDGAVALQGNNERKWLNQVPSKTDEHKSVSTYYQELIAGMPLWADYERFLFVHAGLRPDISLEEQTPEDLTEIRDPFFKAPGLPGKTVVFGHTSTYRFGLQPDHLWFGDGKLGIDTGAGHGYFLSLVELTEGWQWSVSVLPPYNVGLTRFVLE</sequence>
<name>A0A919Y6F9_9BACL</name>
<dbReference type="PANTHER" id="PTHR42850">
    <property type="entry name" value="METALLOPHOSPHOESTERASE"/>
    <property type="match status" value="1"/>
</dbReference>
<gene>
    <name evidence="2" type="ORF">J41TS4_29030</name>
</gene>
<proteinExistence type="predicted"/>
<dbReference type="GO" id="GO:0110154">
    <property type="term" value="P:RNA decapping"/>
    <property type="evidence" value="ECO:0007669"/>
    <property type="project" value="TreeGrafter"/>
</dbReference>
<keyword evidence="3" id="KW-1185">Reference proteome</keyword>
<dbReference type="AlphaFoldDB" id="A0A919Y6F9"/>
<dbReference type="InterPro" id="IPR050126">
    <property type="entry name" value="Ap4A_hydrolase"/>
</dbReference>
<dbReference type="CDD" id="cd00144">
    <property type="entry name" value="MPP_PPP_family"/>
    <property type="match status" value="1"/>
</dbReference>
<accession>A0A919Y6F9</accession>
<dbReference type="GO" id="GO:0005737">
    <property type="term" value="C:cytoplasm"/>
    <property type="evidence" value="ECO:0007669"/>
    <property type="project" value="TreeGrafter"/>
</dbReference>
<protein>
    <submittedName>
        <fullName evidence="2">Serine/threonine protein phosphatase</fullName>
    </submittedName>
</protein>
<evidence type="ECO:0000313" key="3">
    <source>
        <dbReference type="Proteomes" id="UP000678895"/>
    </source>
</evidence>
<dbReference type="GO" id="GO:0016791">
    <property type="term" value="F:phosphatase activity"/>
    <property type="evidence" value="ECO:0007669"/>
    <property type="project" value="TreeGrafter"/>
</dbReference>
<dbReference type="SUPFAM" id="SSF56300">
    <property type="entry name" value="Metallo-dependent phosphatases"/>
    <property type="match status" value="1"/>
</dbReference>